<dbReference type="Proteomes" id="UP000763557">
    <property type="component" value="Unassembled WGS sequence"/>
</dbReference>
<dbReference type="InterPro" id="IPR002397">
    <property type="entry name" value="Cyt_P450_B"/>
</dbReference>
<keyword evidence="2" id="KW-0479">Metal-binding</keyword>
<dbReference type="InterPro" id="IPR036396">
    <property type="entry name" value="Cyt_P450_sf"/>
</dbReference>
<evidence type="ECO:0000256" key="2">
    <source>
        <dbReference type="RuleBase" id="RU000461"/>
    </source>
</evidence>
<dbReference type="Pfam" id="PF00067">
    <property type="entry name" value="p450"/>
    <property type="match status" value="1"/>
</dbReference>
<keyword evidence="4" id="KW-1185">Reference proteome</keyword>
<comment type="similarity">
    <text evidence="1 2">Belongs to the cytochrome P450 family.</text>
</comment>
<proteinExistence type="inferred from homology"/>
<accession>A0ABX2FH22</accession>
<sequence length="396" mass="43184">MHVDLKDHSLFAANRHLPVLDWLRKNAPVHWHEDPAGGGFWVLTRHRDVTRVYADHETFSSRHGMRLDSDPDAVKAVSQRMLIVSDPPTHTALKKAVGASFGPAELPRLELLVRQVVREVLDDALVDGRVDLVDVVKTIPNHVVCAIMGLPRSDWAWIGEITTGAFESGDESERAGAHAEIFLYFSEILARRRADPGDDFISRVACGQSGSRALSDEEVVFNCNGVLAGANETTRHSAAGAVLAFIEHPDQWNRLREGGPAAIPAAVEEILRWTTPGVHALRTATRDTSVGGVRIQAGDQVTVWNAAANHDDEVFPEPGRFDIARTPNRHVTFGHGRHVCVGARLARLELAVYLEELIGRVAAVEGCGAPVFTASNFTWGLLSLPVDVRLAARPGP</sequence>
<comment type="caution">
    <text evidence="3">The sequence shown here is derived from an EMBL/GenBank/DDBJ whole genome shotgun (WGS) entry which is preliminary data.</text>
</comment>
<dbReference type="InterPro" id="IPR001128">
    <property type="entry name" value="Cyt_P450"/>
</dbReference>
<reference evidence="3 4" key="1">
    <citation type="submission" date="2020-01" db="EMBL/GenBank/DDBJ databases">
        <title>Kibdelosporangium persica a novel Actinomycetes from a hot desert in Iran.</title>
        <authorList>
            <person name="Safaei N."/>
            <person name="Zaburannyi N."/>
            <person name="Mueller R."/>
            <person name="Wink J."/>
        </authorList>
    </citation>
    <scope>NUCLEOTIDE SEQUENCE [LARGE SCALE GENOMIC DNA]</scope>
    <source>
        <strain evidence="3 4">4NS15</strain>
    </source>
</reference>
<keyword evidence="2" id="KW-0349">Heme</keyword>
<gene>
    <name evidence="3" type="ORF">GC106_79480</name>
</gene>
<keyword evidence="2" id="KW-0560">Oxidoreductase</keyword>
<dbReference type="SUPFAM" id="SSF48264">
    <property type="entry name" value="Cytochrome P450"/>
    <property type="match status" value="1"/>
</dbReference>
<dbReference type="PROSITE" id="PS00086">
    <property type="entry name" value="CYTOCHROME_P450"/>
    <property type="match status" value="1"/>
</dbReference>
<dbReference type="PANTHER" id="PTHR46696:SF4">
    <property type="entry name" value="BIOTIN BIOSYNTHESIS CYTOCHROME P450"/>
    <property type="match status" value="1"/>
</dbReference>
<evidence type="ECO:0000256" key="1">
    <source>
        <dbReference type="ARBA" id="ARBA00010617"/>
    </source>
</evidence>
<keyword evidence="2" id="KW-0503">Monooxygenase</keyword>
<keyword evidence="2" id="KW-0408">Iron</keyword>
<dbReference type="RefSeq" id="WP_173141807.1">
    <property type="nucleotide sequence ID" value="NZ_CBCSGW010000032.1"/>
</dbReference>
<protein>
    <submittedName>
        <fullName evidence="3">Linalool 8-monooxygenase</fullName>
    </submittedName>
</protein>
<dbReference type="InterPro" id="IPR017972">
    <property type="entry name" value="Cyt_P450_CS"/>
</dbReference>
<dbReference type="PANTHER" id="PTHR46696">
    <property type="entry name" value="P450, PUTATIVE (EUROFUNG)-RELATED"/>
    <property type="match status" value="1"/>
</dbReference>
<evidence type="ECO:0000313" key="3">
    <source>
        <dbReference type="EMBL" id="NRN70677.1"/>
    </source>
</evidence>
<dbReference type="CDD" id="cd11033">
    <property type="entry name" value="CYP142-like"/>
    <property type="match status" value="1"/>
</dbReference>
<name>A0ABX2FH22_9PSEU</name>
<organism evidence="3 4">
    <name type="scientific">Kibdelosporangium persicum</name>
    <dbReference type="NCBI Taxonomy" id="2698649"/>
    <lineage>
        <taxon>Bacteria</taxon>
        <taxon>Bacillati</taxon>
        <taxon>Actinomycetota</taxon>
        <taxon>Actinomycetes</taxon>
        <taxon>Pseudonocardiales</taxon>
        <taxon>Pseudonocardiaceae</taxon>
        <taxon>Kibdelosporangium</taxon>
    </lineage>
</organism>
<dbReference type="EMBL" id="JAAATY010000042">
    <property type="protein sequence ID" value="NRN70677.1"/>
    <property type="molecule type" value="Genomic_DNA"/>
</dbReference>
<evidence type="ECO:0000313" key="4">
    <source>
        <dbReference type="Proteomes" id="UP000763557"/>
    </source>
</evidence>
<dbReference type="PRINTS" id="PR00359">
    <property type="entry name" value="BP450"/>
</dbReference>
<dbReference type="Gene3D" id="1.10.630.10">
    <property type="entry name" value="Cytochrome P450"/>
    <property type="match status" value="1"/>
</dbReference>